<reference evidence="2" key="2">
    <citation type="submission" date="2020-09" db="EMBL/GenBank/DDBJ databases">
        <authorList>
            <person name="Sun Q."/>
            <person name="Ohkuma M."/>
        </authorList>
    </citation>
    <scope>NUCLEOTIDE SEQUENCE</scope>
    <source>
        <strain evidence="2">JCM 14371</strain>
    </source>
</reference>
<dbReference type="EMBL" id="BMOE01000003">
    <property type="protein sequence ID" value="GGJ69601.1"/>
    <property type="molecule type" value="Genomic_DNA"/>
</dbReference>
<reference evidence="2" key="1">
    <citation type="journal article" date="2014" name="Int. J. Syst. Evol. Microbiol.">
        <title>Complete genome sequence of Corynebacterium casei LMG S-19264T (=DSM 44701T), isolated from a smear-ripened cheese.</title>
        <authorList>
            <consortium name="US DOE Joint Genome Institute (JGI-PGF)"/>
            <person name="Walter F."/>
            <person name="Albersmeier A."/>
            <person name="Kalinowski J."/>
            <person name="Ruckert C."/>
        </authorList>
    </citation>
    <scope>NUCLEOTIDE SEQUENCE</scope>
    <source>
        <strain evidence="2">JCM 14371</strain>
    </source>
</reference>
<protein>
    <submittedName>
        <fullName evidence="2">Uncharacterized protein</fullName>
    </submittedName>
</protein>
<sequence length="88" mass="9924">MPRDARIEVDLIAHVEPAGRERAVIDLFLEAGTPPPGTEILDVLDRFRVDLILIRQTPRSGARVLATRQPPRDDVRTDRQGRDEPDFG</sequence>
<dbReference type="Proteomes" id="UP000635726">
    <property type="component" value="Unassembled WGS sequence"/>
</dbReference>
<gene>
    <name evidence="2" type="ORF">GCM10008939_12490</name>
</gene>
<dbReference type="RefSeq" id="WP_188961419.1">
    <property type="nucleotide sequence ID" value="NZ_BMOE01000003.1"/>
</dbReference>
<keyword evidence="3" id="KW-1185">Reference proteome</keyword>
<evidence type="ECO:0000256" key="1">
    <source>
        <dbReference type="SAM" id="MobiDB-lite"/>
    </source>
</evidence>
<comment type="caution">
    <text evidence="2">The sequence shown here is derived from an EMBL/GenBank/DDBJ whole genome shotgun (WGS) entry which is preliminary data.</text>
</comment>
<organism evidence="2 3">
    <name type="scientific">Deinococcus aquiradiocola</name>
    <dbReference type="NCBI Taxonomy" id="393059"/>
    <lineage>
        <taxon>Bacteria</taxon>
        <taxon>Thermotogati</taxon>
        <taxon>Deinococcota</taxon>
        <taxon>Deinococci</taxon>
        <taxon>Deinococcales</taxon>
        <taxon>Deinococcaceae</taxon>
        <taxon>Deinococcus</taxon>
    </lineage>
</organism>
<feature type="compositionally biased region" description="Basic and acidic residues" evidence="1">
    <location>
        <begin position="70"/>
        <end position="88"/>
    </location>
</feature>
<evidence type="ECO:0000313" key="2">
    <source>
        <dbReference type="EMBL" id="GGJ69601.1"/>
    </source>
</evidence>
<name>A0A917PB97_9DEIO</name>
<accession>A0A917PB97</accession>
<dbReference type="AlphaFoldDB" id="A0A917PB97"/>
<proteinExistence type="predicted"/>
<feature type="region of interest" description="Disordered" evidence="1">
    <location>
        <begin position="60"/>
        <end position="88"/>
    </location>
</feature>
<evidence type="ECO:0000313" key="3">
    <source>
        <dbReference type="Proteomes" id="UP000635726"/>
    </source>
</evidence>